<keyword evidence="3" id="KW-1185">Reference proteome</keyword>
<protein>
    <submittedName>
        <fullName evidence="2">Uncharacterized protein</fullName>
    </submittedName>
</protein>
<feature type="compositionally biased region" description="Basic residues" evidence="1">
    <location>
        <begin position="15"/>
        <end position="36"/>
    </location>
</feature>
<evidence type="ECO:0000313" key="3">
    <source>
        <dbReference type="Proteomes" id="UP001382455"/>
    </source>
</evidence>
<organism evidence="2 3">
    <name type="scientific">Pseudoalteromonas spongiae</name>
    <dbReference type="NCBI Taxonomy" id="298657"/>
    <lineage>
        <taxon>Bacteria</taxon>
        <taxon>Pseudomonadati</taxon>
        <taxon>Pseudomonadota</taxon>
        <taxon>Gammaproteobacteria</taxon>
        <taxon>Alteromonadales</taxon>
        <taxon>Pseudoalteromonadaceae</taxon>
        <taxon>Pseudoalteromonas</taxon>
    </lineage>
</organism>
<accession>A0ABU8EVJ7</accession>
<comment type="caution">
    <text evidence="2">The sequence shown here is derived from an EMBL/GenBank/DDBJ whole genome shotgun (WGS) entry which is preliminary data.</text>
</comment>
<evidence type="ECO:0000313" key="2">
    <source>
        <dbReference type="EMBL" id="MEI4551002.1"/>
    </source>
</evidence>
<proteinExistence type="predicted"/>
<sequence length="46" mass="5526">MKHEQNQGSYLEKNKAHKKAKKEKPKAKLSHKSKRKKFDDDDWSDE</sequence>
<dbReference type="EMBL" id="JBAWKS010000002">
    <property type="protein sequence ID" value="MEI4551002.1"/>
    <property type="molecule type" value="Genomic_DNA"/>
</dbReference>
<evidence type="ECO:0000256" key="1">
    <source>
        <dbReference type="SAM" id="MobiDB-lite"/>
    </source>
</evidence>
<dbReference type="Proteomes" id="UP001382455">
    <property type="component" value="Unassembled WGS sequence"/>
</dbReference>
<dbReference type="RefSeq" id="WP_157813594.1">
    <property type="nucleotide sequence ID" value="NZ_CP023399.1"/>
</dbReference>
<name>A0ABU8EVJ7_9GAMM</name>
<feature type="region of interest" description="Disordered" evidence="1">
    <location>
        <begin position="1"/>
        <end position="46"/>
    </location>
</feature>
<reference evidence="2 3" key="1">
    <citation type="submission" date="2023-12" db="EMBL/GenBank/DDBJ databases">
        <title>Friends and Foes: Symbiotic and Algicidal bacterial influence on Karenia brevis blooms.</title>
        <authorList>
            <person name="Fei C."/>
            <person name="Mohamed A.R."/>
            <person name="Booker A."/>
            <person name="Arshad M."/>
            <person name="Klass S."/>
            <person name="Ahn S."/>
            <person name="Gilbert P.M."/>
            <person name="Heil C.A."/>
            <person name="Martinez J.M."/>
            <person name="Amin S.A."/>
        </authorList>
    </citation>
    <scope>NUCLEOTIDE SEQUENCE [LARGE SCALE GENOMIC DNA]</scope>
    <source>
        <strain evidence="2 3">CE15</strain>
    </source>
</reference>
<gene>
    <name evidence="2" type="ORF">WAE96_15125</name>
</gene>